<dbReference type="SUPFAM" id="SSF46626">
    <property type="entry name" value="Cytochrome c"/>
    <property type="match status" value="3"/>
</dbReference>
<feature type="binding site" description="covalent" evidence="4">
    <location>
        <position position="352"/>
    </location>
    <ligand>
        <name>heme c</name>
        <dbReference type="ChEBI" id="CHEBI:61717"/>
        <label>3</label>
    </ligand>
</feature>
<feature type="binding site" description="axial binding residue" evidence="5">
    <location>
        <position position="79"/>
    </location>
    <ligand>
        <name>heme c</name>
        <dbReference type="ChEBI" id="CHEBI:61717"/>
        <label>1</label>
    </ligand>
    <ligandPart>
        <name>Fe</name>
        <dbReference type="ChEBI" id="CHEBI:18248"/>
    </ligandPart>
</feature>
<sequence>MNAWVAWLRGHAWVPAFAGTTWWFAGRTWSFARIATVLALLAGVAAPGAAQKPQTKPAQPSQVERGKYLAQAGDCIACHTVPGGKIFAGNRAMPTPFGTLYAPNITPDAHTGIGSWSADDFFKMMRTGRSKNGDLLYPAMPFASYTKVTRADSDAIYAYLRSVPAVRQASRKHELRFPYNNRSLLIGWRTLYFKEGEYVADKSKSSEWNRGAYLVQGLGHCAMCHTPINALGGSSQEREFQGGLIPMQNWYAPSLTSNKEAGLGTWEIQDIVDLLQKGVSQRGTVYGPMAEVTYNSLQHMTDADVKAMAVYLKSLPADKPVNADPASAPARANIGQMHAQGKRVYDAQCASCHGGDGRGMPPHYPPLKDNQSITMTSSVNPIRMVLNGGYPPGTKRNPMPYGMPPFAHAMSDGDVAAVVTYIRTAWGNRGAPVTAGEVSALRAATVE</sequence>
<dbReference type="Proteomes" id="UP000321413">
    <property type="component" value="Unassembled WGS sequence"/>
</dbReference>
<dbReference type="InterPro" id="IPR014353">
    <property type="entry name" value="Membr-bd_ADH_cyt_c"/>
</dbReference>
<feature type="domain" description="Cytochrome c" evidence="6">
    <location>
        <begin position="336"/>
        <end position="426"/>
    </location>
</feature>
<dbReference type="InterPro" id="IPR051459">
    <property type="entry name" value="Cytochrome_c-type_DH"/>
</dbReference>
<dbReference type="GO" id="GO:0016020">
    <property type="term" value="C:membrane"/>
    <property type="evidence" value="ECO:0007669"/>
    <property type="project" value="InterPro"/>
</dbReference>
<dbReference type="GO" id="GO:0020037">
    <property type="term" value="F:heme binding"/>
    <property type="evidence" value="ECO:0007669"/>
    <property type="project" value="InterPro"/>
</dbReference>
<keyword evidence="2 5" id="KW-0479">Metal-binding</keyword>
<dbReference type="GO" id="GO:0009055">
    <property type="term" value="F:electron transfer activity"/>
    <property type="evidence" value="ECO:0007669"/>
    <property type="project" value="InterPro"/>
</dbReference>
<feature type="binding site" description="covalent" evidence="4">
    <location>
        <position position="78"/>
    </location>
    <ligand>
        <name>heme c</name>
        <dbReference type="ChEBI" id="CHEBI:61717"/>
        <label>1</label>
    </ligand>
</feature>
<evidence type="ECO:0000256" key="2">
    <source>
        <dbReference type="ARBA" id="ARBA00022723"/>
    </source>
</evidence>
<feature type="binding site" description="axial binding residue" evidence="5">
    <location>
        <position position="225"/>
    </location>
    <ligand>
        <name>heme c</name>
        <dbReference type="ChEBI" id="CHEBI:61717"/>
        <label>2</label>
    </ligand>
    <ligandPart>
        <name>Fe</name>
        <dbReference type="ChEBI" id="CHEBI:18248"/>
    </ligandPart>
</feature>
<dbReference type="PIRSF" id="PIRSF000018">
    <property type="entry name" value="Mb_ADH_cyt_c"/>
    <property type="match status" value="1"/>
</dbReference>
<evidence type="ECO:0000256" key="4">
    <source>
        <dbReference type="PIRSR" id="PIRSR000018-50"/>
    </source>
</evidence>
<evidence type="ECO:0000313" key="8">
    <source>
        <dbReference type="Proteomes" id="UP000321413"/>
    </source>
</evidence>
<evidence type="ECO:0000259" key="6">
    <source>
        <dbReference type="PROSITE" id="PS51007"/>
    </source>
</evidence>
<dbReference type="AlphaFoldDB" id="A0A5C7G5G0"/>
<comment type="caution">
    <text evidence="7">The sequence shown here is derived from an EMBL/GenBank/DDBJ whole genome shotgun (WGS) entry which is preliminary data.</text>
</comment>
<proteinExistence type="predicted"/>
<reference evidence="7 8" key="1">
    <citation type="submission" date="2019-08" db="EMBL/GenBank/DDBJ databases">
        <title>Massilia golmudensis sp. nov., isolated from sand in the Qinghai-Tibetan Plateau.</title>
        <authorList>
            <person name="Zhang B."/>
        </authorList>
    </citation>
    <scope>NUCLEOTIDE SEQUENCE [LARGE SCALE GENOMIC DNA]</scope>
    <source>
        <strain evidence="7 8">GEM5</strain>
    </source>
</reference>
<feature type="domain" description="Cytochrome c" evidence="6">
    <location>
        <begin position="61"/>
        <end position="164"/>
    </location>
</feature>
<dbReference type="Pfam" id="PF00034">
    <property type="entry name" value="Cytochrom_C"/>
    <property type="match status" value="3"/>
</dbReference>
<dbReference type="Gene3D" id="1.10.760.10">
    <property type="entry name" value="Cytochrome c-like domain"/>
    <property type="match status" value="3"/>
</dbReference>
<feature type="binding site" description="covalent" evidence="4">
    <location>
        <position position="224"/>
    </location>
    <ligand>
        <name>heme c</name>
        <dbReference type="ChEBI" id="CHEBI:61717"/>
        <label>2</label>
    </ligand>
</feature>
<gene>
    <name evidence="7" type="ORF">FVD38_08730</name>
</gene>
<accession>A0A5C7G5G0</accession>
<evidence type="ECO:0000256" key="3">
    <source>
        <dbReference type="ARBA" id="ARBA00023004"/>
    </source>
</evidence>
<keyword evidence="1 4" id="KW-0349">Heme</keyword>
<keyword evidence="8" id="KW-1185">Reference proteome</keyword>
<dbReference type="EMBL" id="VPFD01000007">
    <property type="protein sequence ID" value="TXG00436.1"/>
    <property type="molecule type" value="Genomic_DNA"/>
</dbReference>
<dbReference type="PANTHER" id="PTHR35008:SF4">
    <property type="entry name" value="BLL4482 PROTEIN"/>
    <property type="match status" value="1"/>
</dbReference>
<feature type="binding site" description="covalent" evidence="4">
    <location>
        <position position="75"/>
    </location>
    <ligand>
        <name>heme c</name>
        <dbReference type="ChEBI" id="CHEBI:61717"/>
        <label>1</label>
    </ligand>
</feature>
<comment type="cofactor">
    <cofactor evidence="4">
        <name>heme c</name>
        <dbReference type="ChEBI" id="CHEBI:61717"/>
    </cofactor>
    <text evidence="4">Binds 3 heme c groups covalently per subunit.</text>
</comment>
<keyword evidence="3 5" id="KW-0408">Iron</keyword>
<feature type="binding site" description="covalent" evidence="4">
    <location>
        <position position="221"/>
    </location>
    <ligand>
        <name>heme c</name>
        <dbReference type="ChEBI" id="CHEBI:61717"/>
        <label>2</label>
    </ligand>
</feature>
<feature type="domain" description="Cytochrome c" evidence="6">
    <location>
        <begin position="206"/>
        <end position="316"/>
    </location>
</feature>
<feature type="binding site" description="covalent" evidence="4">
    <location>
        <position position="349"/>
    </location>
    <ligand>
        <name>heme c</name>
        <dbReference type="ChEBI" id="CHEBI:61717"/>
        <label>3</label>
    </ligand>
</feature>
<organism evidence="7 8">
    <name type="scientific">Massilia arenae</name>
    <dbReference type="NCBI Taxonomy" id="2603288"/>
    <lineage>
        <taxon>Bacteria</taxon>
        <taxon>Pseudomonadati</taxon>
        <taxon>Pseudomonadota</taxon>
        <taxon>Betaproteobacteria</taxon>
        <taxon>Burkholderiales</taxon>
        <taxon>Oxalobacteraceae</taxon>
        <taxon>Telluria group</taxon>
        <taxon>Massilia</taxon>
    </lineage>
</organism>
<evidence type="ECO:0000313" key="7">
    <source>
        <dbReference type="EMBL" id="TXG00436.1"/>
    </source>
</evidence>
<dbReference type="InterPro" id="IPR009056">
    <property type="entry name" value="Cyt_c-like_dom"/>
</dbReference>
<dbReference type="PROSITE" id="PS51007">
    <property type="entry name" value="CYTC"/>
    <property type="match status" value="3"/>
</dbReference>
<evidence type="ECO:0000256" key="1">
    <source>
        <dbReference type="ARBA" id="ARBA00022617"/>
    </source>
</evidence>
<dbReference type="GO" id="GO:0016614">
    <property type="term" value="F:oxidoreductase activity, acting on CH-OH group of donors"/>
    <property type="evidence" value="ECO:0007669"/>
    <property type="project" value="InterPro"/>
</dbReference>
<name>A0A5C7G5G0_9BURK</name>
<evidence type="ECO:0000256" key="5">
    <source>
        <dbReference type="PIRSR" id="PIRSR000018-51"/>
    </source>
</evidence>
<dbReference type="GO" id="GO:0005506">
    <property type="term" value="F:iron ion binding"/>
    <property type="evidence" value="ECO:0007669"/>
    <property type="project" value="InterPro"/>
</dbReference>
<dbReference type="PANTHER" id="PTHR35008">
    <property type="entry name" value="BLL4482 PROTEIN-RELATED"/>
    <property type="match status" value="1"/>
</dbReference>
<dbReference type="InterPro" id="IPR036909">
    <property type="entry name" value="Cyt_c-like_dom_sf"/>
</dbReference>
<protein>
    <submittedName>
        <fullName evidence="7">C-type cytochrome</fullName>
    </submittedName>
</protein>
<feature type="binding site" description="axial binding residue" evidence="5">
    <location>
        <position position="353"/>
    </location>
    <ligand>
        <name>heme c</name>
        <dbReference type="ChEBI" id="CHEBI:61717"/>
        <label>3</label>
    </ligand>
    <ligandPart>
        <name>Fe</name>
        <dbReference type="ChEBI" id="CHEBI:18248"/>
    </ligandPart>
</feature>